<proteinExistence type="predicted"/>
<evidence type="ECO:0008006" key="3">
    <source>
        <dbReference type="Google" id="ProtNLM"/>
    </source>
</evidence>
<organism evidence="1 2">
    <name type="scientific">Rhodocista pekingensis</name>
    <dbReference type="NCBI Taxonomy" id="201185"/>
    <lineage>
        <taxon>Bacteria</taxon>
        <taxon>Pseudomonadati</taxon>
        <taxon>Pseudomonadota</taxon>
        <taxon>Alphaproteobacteria</taxon>
        <taxon>Rhodospirillales</taxon>
        <taxon>Azospirillaceae</taxon>
        <taxon>Rhodocista</taxon>
    </lineage>
</organism>
<dbReference type="Proteomes" id="UP001596456">
    <property type="component" value="Unassembled WGS sequence"/>
</dbReference>
<sequence length="130" mass="14844">MTSAPDTMRVFVPLTIKRQNGRPRILPPSDLDRADRDPTAADRRLLRALARAWDWRRQLERGQAATLTDIAEAEGVTVAFISRFLRLAYLSPLVLEHLLVRRRPCALSLEQLTLVALAPWSEQTARIFEE</sequence>
<name>A0ABW2KUP7_9PROT</name>
<gene>
    <name evidence="1" type="ORF">ACFQPS_07740</name>
</gene>
<dbReference type="SUPFAM" id="SSF109709">
    <property type="entry name" value="KorB DNA-binding domain-like"/>
    <property type="match status" value="1"/>
</dbReference>
<evidence type="ECO:0000313" key="1">
    <source>
        <dbReference type="EMBL" id="MFC7333050.1"/>
    </source>
</evidence>
<dbReference type="EMBL" id="JBHTCM010000009">
    <property type="protein sequence ID" value="MFC7333050.1"/>
    <property type="molecule type" value="Genomic_DNA"/>
</dbReference>
<reference evidence="2" key="1">
    <citation type="journal article" date="2019" name="Int. J. Syst. Evol. Microbiol.">
        <title>The Global Catalogue of Microorganisms (GCM) 10K type strain sequencing project: providing services to taxonomists for standard genome sequencing and annotation.</title>
        <authorList>
            <consortium name="The Broad Institute Genomics Platform"/>
            <consortium name="The Broad Institute Genome Sequencing Center for Infectious Disease"/>
            <person name="Wu L."/>
            <person name="Ma J."/>
        </authorList>
    </citation>
    <scope>NUCLEOTIDE SEQUENCE [LARGE SCALE GENOMIC DNA]</scope>
    <source>
        <strain evidence="2">CGMCC 1.16275</strain>
    </source>
</reference>
<keyword evidence="2" id="KW-1185">Reference proteome</keyword>
<evidence type="ECO:0000313" key="2">
    <source>
        <dbReference type="Proteomes" id="UP001596456"/>
    </source>
</evidence>
<comment type="caution">
    <text evidence="1">The sequence shown here is derived from an EMBL/GenBank/DDBJ whole genome shotgun (WGS) entry which is preliminary data.</text>
</comment>
<dbReference type="RefSeq" id="WP_377357882.1">
    <property type="nucleotide sequence ID" value="NZ_JBHTCM010000009.1"/>
</dbReference>
<accession>A0ABW2KUP7</accession>
<protein>
    <recommendedName>
        <fullName evidence="3">Bacteriophage-related protein</fullName>
    </recommendedName>
</protein>